<dbReference type="Pfam" id="PF10118">
    <property type="entry name" value="Metal_hydrol"/>
    <property type="match status" value="1"/>
</dbReference>
<protein>
    <submittedName>
        <fullName evidence="3">Metal-dependent hydrolase</fullName>
    </submittedName>
</protein>
<feature type="region of interest" description="Disordered" evidence="1">
    <location>
        <begin position="1"/>
        <end position="23"/>
    </location>
</feature>
<keyword evidence="3" id="KW-0378">Hydrolase</keyword>
<keyword evidence="2" id="KW-1133">Transmembrane helix</keyword>
<dbReference type="PANTHER" id="PTHR39456">
    <property type="entry name" value="METAL-DEPENDENT HYDROLASE"/>
    <property type="match status" value="1"/>
</dbReference>
<dbReference type="STRING" id="1907941.BKE30_08945"/>
<dbReference type="EMBL" id="MLCN01000023">
    <property type="protein sequence ID" value="ONG39482.1"/>
    <property type="molecule type" value="Genomic_DNA"/>
</dbReference>
<accession>A0A1S8CT26</accession>
<dbReference type="AlphaFoldDB" id="A0A1S8CT26"/>
<dbReference type="GO" id="GO:0016787">
    <property type="term" value="F:hydrolase activity"/>
    <property type="evidence" value="ECO:0007669"/>
    <property type="project" value="UniProtKB-KW"/>
</dbReference>
<feature type="transmembrane region" description="Helical" evidence="2">
    <location>
        <begin position="207"/>
        <end position="229"/>
    </location>
</feature>
<dbReference type="RefSeq" id="WP_076878271.1">
    <property type="nucleotide sequence ID" value="NZ_MLCN01000023.1"/>
</dbReference>
<proteinExistence type="predicted"/>
<dbReference type="Proteomes" id="UP000192132">
    <property type="component" value="Unassembled WGS sequence"/>
</dbReference>
<evidence type="ECO:0000256" key="1">
    <source>
        <dbReference type="SAM" id="MobiDB-lite"/>
    </source>
</evidence>
<dbReference type="InterPro" id="IPR016516">
    <property type="entry name" value="UCP07580"/>
</dbReference>
<feature type="compositionally biased region" description="Low complexity" evidence="1">
    <location>
        <begin position="9"/>
        <end position="23"/>
    </location>
</feature>
<dbReference type="PIRSF" id="PIRSF007580">
    <property type="entry name" value="UCP07580"/>
    <property type="match status" value="1"/>
</dbReference>
<gene>
    <name evidence="3" type="ORF">BKE30_08945</name>
</gene>
<keyword evidence="2" id="KW-0472">Membrane</keyword>
<comment type="caution">
    <text evidence="3">The sequence shown here is derived from an EMBL/GenBank/DDBJ whole genome shotgun (WGS) entry which is preliminary data.</text>
</comment>
<evidence type="ECO:0000313" key="4">
    <source>
        <dbReference type="Proteomes" id="UP000192132"/>
    </source>
</evidence>
<reference evidence="3 4" key="1">
    <citation type="submission" date="2016-10" db="EMBL/GenBank/DDBJ databases">
        <title>Draft Genome sequence of Alkanindiges sp. strain H1.</title>
        <authorList>
            <person name="Subhash Y."/>
            <person name="Lee S."/>
        </authorList>
    </citation>
    <scope>NUCLEOTIDE SEQUENCE [LARGE SCALE GENOMIC DNA]</scope>
    <source>
        <strain evidence="3 4">H1</strain>
    </source>
</reference>
<organism evidence="3 4">
    <name type="scientific">Alkanindiges hydrocarboniclasticus</name>
    <dbReference type="NCBI Taxonomy" id="1907941"/>
    <lineage>
        <taxon>Bacteria</taxon>
        <taxon>Pseudomonadati</taxon>
        <taxon>Pseudomonadota</taxon>
        <taxon>Gammaproteobacteria</taxon>
        <taxon>Moraxellales</taxon>
        <taxon>Moraxellaceae</taxon>
        <taxon>Alkanindiges</taxon>
    </lineage>
</organism>
<name>A0A1S8CT26_9GAMM</name>
<dbReference type="PANTHER" id="PTHR39456:SF1">
    <property type="entry name" value="METAL-DEPENDENT HYDROLASE"/>
    <property type="match status" value="1"/>
</dbReference>
<evidence type="ECO:0000256" key="2">
    <source>
        <dbReference type="SAM" id="Phobius"/>
    </source>
</evidence>
<keyword evidence="4" id="KW-1185">Reference proteome</keyword>
<evidence type="ECO:0000313" key="3">
    <source>
        <dbReference type="EMBL" id="ONG39482.1"/>
    </source>
</evidence>
<keyword evidence="2" id="KW-0812">Transmembrane</keyword>
<sequence>MSNPASVSTQKTVQTKAKQTKATPSFPVRRMDYEFAAMPRYWFADEPSLTHLFTGMSTLFPEGESYFVRSVRALRHRIKDNPQLDRDIGAFIGQEAMHSKEHHAFHQSAEQFGLDPESLEKVTGFILKNFEKVFSKKANLLLTVGLEHYTAVLVVTMMDSVNELMTDDTVRNLWLWHSVEETEHKAVAFDMYQHLYGSGLNAYLPRVAIFSFALLMITSMMMVYTTVLMKRDKQLLNLRSWKKLGQMMMSSHKIFIPKFLDYYRPDFHPNDTDDSELVARTKAKLGLLKPADALAC</sequence>
<dbReference type="OrthoDB" id="4760165at2"/>